<comment type="caution">
    <text evidence="14">The sequence shown here is derived from an EMBL/GenBank/DDBJ whole genome shotgun (WGS) entry which is preliminary data.</text>
</comment>
<evidence type="ECO:0000313" key="14">
    <source>
        <dbReference type="EMBL" id="RUO75834.1"/>
    </source>
</evidence>
<evidence type="ECO:0000256" key="6">
    <source>
        <dbReference type="ARBA" id="ARBA00023015"/>
    </source>
</evidence>
<keyword evidence="5" id="KW-0902">Two-component regulatory system</keyword>
<organism evidence="14 15">
    <name type="scientific">Idiomarina seosinensis</name>
    <dbReference type="NCBI Taxonomy" id="281739"/>
    <lineage>
        <taxon>Bacteria</taxon>
        <taxon>Pseudomonadati</taxon>
        <taxon>Pseudomonadota</taxon>
        <taxon>Gammaproteobacteria</taxon>
        <taxon>Alteromonadales</taxon>
        <taxon>Idiomarinaceae</taxon>
        <taxon>Idiomarina</taxon>
    </lineage>
</organism>
<name>A0A432ZD35_9GAMM</name>
<feature type="domain" description="Response regulatory" evidence="12">
    <location>
        <begin position="8"/>
        <end position="121"/>
    </location>
</feature>
<comment type="subcellular location">
    <subcellularLocation>
        <location evidence="1">Cytoplasm</location>
    </subcellularLocation>
</comment>
<sequence>MRNAMNARLLIVEDEVVTRQTLTRLFQQEDYEVFDAADGLQMENIMRQERIDVVIMDVNLPGKNGLELAESLRERDNIGLIFLTGRDSEDDRLLALELGADDYLIKPYNPKELTIRVRNLCRRIEASRNSNPVETDSVQFHFHGWCLNSDSRCLYSPDNQMFRLPKSEYRALELFLNNAGRILDRETLVKRMLDRELRPNDRTVDVAIRRIRRHFESHPETPNLITTIHGEGYRFIGEVTQEAQ</sequence>
<keyword evidence="3" id="KW-0678">Repressor</keyword>
<keyword evidence="9" id="KW-0804">Transcription</keyword>
<dbReference type="AlphaFoldDB" id="A0A432ZD35"/>
<dbReference type="InterPro" id="IPR039420">
    <property type="entry name" value="WalR-like"/>
</dbReference>
<dbReference type="Gene3D" id="3.40.50.2300">
    <property type="match status" value="1"/>
</dbReference>
<dbReference type="EMBL" id="PIQF01000002">
    <property type="protein sequence ID" value="RUO75834.1"/>
    <property type="molecule type" value="Genomic_DNA"/>
</dbReference>
<dbReference type="Pfam" id="PF00072">
    <property type="entry name" value="Response_reg"/>
    <property type="match status" value="1"/>
</dbReference>
<dbReference type="Proteomes" id="UP000287908">
    <property type="component" value="Unassembled WGS sequence"/>
</dbReference>
<gene>
    <name evidence="14" type="ORF">CWI81_06815</name>
</gene>
<dbReference type="PROSITE" id="PS50110">
    <property type="entry name" value="RESPONSE_REGULATORY"/>
    <property type="match status" value="1"/>
</dbReference>
<keyword evidence="4 10" id="KW-0597">Phosphoprotein</keyword>
<keyword evidence="7 11" id="KW-0238">DNA-binding</keyword>
<evidence type="ECO:0000256" key="7">
    <source>
        <dbReference type="ARBA" id="ARBA00023125"/>
    </source>
</evidence>
<feature type="domain" description="OmpR/PhoB-type" evidence="13">
    <location>
        <begin position="137"/>
        <end position="237"/>
    </location>
</feature>
<evidence type="ECO:0000256" key="5">
    <source>
        <dbReference type="ARBA" id="ARBA00023012"/>
    </source>
</evidence>
<evidence type="ECO:0000256" key="9">
    <source>
        <dbReference type="ARBA" id="ARBA00023163"/>
    </source>
</evidence>
<dbReference type="GO" id="GO:0005829">
    <property type="term" value="C:cytosol"/>
    <property type="evidence" value="ECO:0007669"/>
    <property type="project" value="TreeGrafter"/>
</dbReference>
<dbReference type="Gene3D" id="1.10.10.10">
    <property type="entry name" value="Winged helix-like DNA-binding domain superfamily/Winged helix DNA-binding domain"/>
    <property type="match status" value="1"/>
</dbReference>
<dbReference type="GO" id="GO:0000156">
    <property type="term" value="F:phosphorelay response regulator activity"/>
    <property type="evidence" value="ECO:0007669"/>
    <property type="project" value="TreeGrafter"/>
</dbReference>
<dbReference type="Pfam" id="PF00486">
    <property type="entry name" value="Trans_reg_C"/>
    <property type="match status" value="1"/>
</dbReference>
<evidence type="ECO:0000259" key="13">
    <source>
        <dbReference type="PROSITE" id="PS51755"/>
    </source>
</evidence>
<evidence type="ECO:0000259" key="12">
    <source>
        <dbReference type="PROSITE" id="PS50110"/>
    </source>
</evidence>
<dbReference type="InterPro" id="IPR011006">
    <property type="entry name" value="CheY-like_superfamily"/>
</dbReference>
<dbReference type="InterPro" id="IPR001867">
    <property type="entry name" value="OmpR/PhoB-type_DNA-bd"/>
</dbReference>
<dbReference type="PROSITE" id="PS51755">
    <property type="entry name" value="OMPR_PHOB"/>
    <property type="match status" value="1"/>
</dbReference>
<evidence type="ECO:0000256" key="3">
    <source>
        <dbReference type="ARBA" id="ARBA00022491"/>
    </source>
</evidence>
<dbReference type="CDD" id="cd00383">
    <property type="entry name" value="trans_reg_C"/>
    <property type="match status" value="1"/>
</dbReference>
<evidence type="ECO:0000256" key="1">
    <source>
        <dbReference type="ARBA" id="ARBA00004496"/>
    </source>
</evidence>
<feature type="modified residue" description="4-aspartylphosphate" evidence="10">
    <location>
        <position position="57"/>
    </location>
</feature>
<keyword evidence="2" id="KW-0963">Cytoplasm</keyword>
<keyword evidence="15" id="KW-1185">Reference proteome</keyword>
<protein>
    <submittedName>
        <fullName evidence="14">Two-component system response regulator ArcA</fullName>
    </submittedName>
</protein>
<evidence type="ECO:0000256" key="11">
    <source>
        <dbReference type="PROSITE-ProRule" id="PRU01091"/>
    </source>
</evidence>
<dbReference type="GO" id="GO:0006355">
    <property type="term" value="P:regulation of DNA-templated transcription"/>
    <property type="evidence" value="ECO:0007669"/>
    <property type="project" value="InterPro"/>
</dbReference>
<dbReference type="InterPro" id="IPR001789">
    <property type="entry name" value="Sig_transdc_resp-reg_receiver"/>
</dbReference>
<dbReference type="SMART" id="SM00862">
    <property type="entry name" value="Trans_reg_C"/>
    <property type="match status" value="1"/>
</dbReference>
<dbReference type="PANTHER" id="PTHR48111:SF55">
    <property type="entry name" value="AEROBIC RESPIRATION CONTROL PROTEIN ARCA"/>
    <property type="match status" value="1"/>
</dbReference>
<dbReference type="SUPFAM" id="SSF52172">
    <property type="entry name" value="CheY-like"/>
    <property type="match status" value="1"/>
</dbReference>
<feature type="DNA-binding region" description="OmpR/PhoB-type" evidence="11">
    <location>
        <begin position="137"/>
        <end position="237"/>
    </location>
</feature>
<evidence type="ECO:0000256" key="2">
    <source>
        <dbReference type="ARBA" id="ARBA00022490"/>
    </source>
</evidence>
<evidence type="ECO:0000256" key="4">
    <source>
        <dbReference type="ARBA" id="ARBA00022553"/>
    </source>
</evidence>
<reference evidence="14 15" key="1">
    <citation type="journal article" date="2011" name="Front. Microbiol.">
        <title>Genomic signatures of strain selection and enhancement in Bacillus atrophaeus var. globigii, a historical biowarfare simulant.</title>
        <authorList>
            <person name="Gibbons H.S."/>
            <person name="Broomall S.M."/>
            <person name="McNew L.A."/>
            <person name="Daligault H."/>
            <person name="Chapman C."/>
            <person name="Bruce D."/>
            <person name="Karavis M."/>
            <person name="Krepps M."/>
            <person name="McGregor P.A."/>
            <person name="Hong C."/>
            <person name="Park K.H."/>
            <person name="Akmal A."/>
            <person name="Feldman A."/>
            <person name="Lin J.S."/>
            <person name="Chang W.E."/>
            <person name="Higgs B.W."/>
            <person name="Demirev P."/>
            <person name="Lindquist J."/>
            <person name="Liem A."/>
            <person name="Fochler E."/>
            <person name="Read T.D."/>
            <person name="Tapia R."/>
            <person name="Johnson S."/>
            <person name="Bishop-Lilly K.A."/>
            <person name="Detter C."/>
            <person name="Han C."/>
            <person name="Sozhamannan S."/>
            <person name="Rosenzweig C.N."/>
            <person name="Skowronski E.W."/>
        </authorList>
    </citation>
    <scope>NUCLEOTIDE SEQUENCE [LARGE SCALE GENOMIC DNA]</scope>
    <source>
        <strain evidence="14 15">CL-SP19</strain>
    </source>
</reference>
<dbReference type="PANTHER" id="PTHR48111">
    <property type="entry name" value="REGULATOR OF RPOS"/>
    <property type="match status" value="1"/>
</dbReference>
<dbReference type="Gene3D" id="6.10.250.690">
    <property type="match status" value="1"/>
</dbReference>
<dbReference type="GO" id="GO:0032993">
    <property type="term" value="C:protein-DNA complex"/>
    <property type="evidence" value="ECO:0007669"/>
    <property type="project" value="TreeGrafter"/>
</dbReference>
<dbReference type="SMART" id="SM00448">
    <property type="entry name" value="REC"/>
    <property type="match status" value="1"/>
</dbReference>
<dbReference type="GO" id="GO:0000976">
    <property type="term" value="F:transcription cis-regulatory region binding"/>
    <property type="evidence" value="ECO:0007669"/>
    <property type="project" value="TreeGrafter"/>
</dbReference>
<proteinExistence type="predicted"/>
<dbReference type="InterPro" id="IPR016032">
    <property type="entry name" value="Sig_transdc_resp-reg_C-effctor"/>
</dbReference>
<dbReference type="InterPro" id="IPR036388">
    <property type="entry name" value="WH-like_DNA-bd_sf"/>
</dbReference>
<keyword evidence="6" id="KW-0805">Transcription regulation</keyword>
<dbReference type="SUPFAM" id="SSF46894">
    <property type="entry name" value="C-terminal effector domain of the bipartite response regulators"/>
    <property type="match status" value="1"/>
</dbReference>
<accession>A0A432ZD35</accession>
<evidence type="ECO:0000313" key="15">
    <source>
        <dbReference type="Proteomes" id="UP000287908"/>
    </source>
</evidence>
<evidence type="ECO:0000256" key="8">
    <source>
        <dbReference type="ARBA" id="ARBA00023159"/>
    </source>
</evidence>
<keyword evidence="8" id="KW-0010">Activator</keyword>
<evidence type="ECO:0000256" key="10">
    <source>
        <dbReference type="PROSITE-ProRule" id="PRU00169"/>
    </source>
</evidence>